<evidence type="ECO:0000256" key="1">
    <source>
        <dbReference type="PROSITE-ProRule" id="PRU00339"/>
    </source>
</evidence>
<proteinExistence type="predicted"/>
<dbReference type="STRING" id="1795632.TH606_00540"/>
<dbReference type="RefSeq" id="WP_068540512.1">
    <property type="nucleotide sequence ID" value="NZ_LSFI01000002.1"/>
</dbReference>
<evidence type="ECO:0000313" key="3">
    <source>
        <dbReference type="EMBL" id="OAG28621.1"/>
    </source>
</evidence>
<dbReference type="Proteomes" id="UP000076964">
    <property type="component" value="Unassembled WGS sequence"/>
</dbReference>
<protein>
    <submittedName>
        <fullName evidence="3">Uncharacterized protein</fullName>
    </submittedName>
</protein>
<dbReference type="InterPro" id="IPR019734">
    <property type="entry name" value="TPR_rpt"/>
</dbReference>
<evidence type="ECO:0000313" key="4">
    <source>
        <dbReference type="Proteomes" id="UP000076964"/>
    </source>
</evidence>
<dbReference type="PROSITE" id="PS50005">
    <property type="entry name" value="TPR"/>
    <property type="match status" value="1"/>
</dbReference>
<dbReference type="Gene3D" id="1.25.40.10">
    <property type="entry name" value="Tetratricopeptide repeat domain"/>
    <property type="match status" value="1"/>
</dbReference>
<dbReference type="OrthoDB" id="977000at2"/>
<keyword evidence="2" id="KW-0472">Membrane</keyword>
<feature type="transmembrane region" description="Helical" evidence="2">
    <location>
        <begin position="37"/>
        <end position="59"/>
    </location>
</feature>
<evidence type="ECO:0000256" key="2">
    <source>
        <dbReference type="SAM" id="Phobius"/>
    </source>
</evidence>
<dbReference type="InterPro" id="IPR011990">
    <property type="entry name" value="TPR-like_helical_dom_sf"/>
</dbReference>
<keyword evidence="4" id="KW-1185">Reference proteome</keyword>
<feature type="repeat" description="TPR" evidence="1">
    <location>
        <begin position="205"/>
        <end position="238"/>
    </location>
</feature>
<keyword evidence="1" id="KW-0802">TPR repeat</keyword>
<accession>A0A177EAS5</accession>
<organism evidence="3 4">
    <name type="scientific">Thermodesulfatator autotrophicus</name>
    <dbReference type="NCBI Taxonomy" id="1795632"/>
    <lineage>
        <taxon>Bacteria</taxon>
        <taxon>Pseudomonadati</taxon>
        <taxon>Thermodesulfobacteriota</taxon>
        <taxon>Thermodesulfobacteria</taxon>
        <taxon>Thermodesulfobacteriales</taxon>
        <taxon>Thermodesulfatatoraceae</taxon>
        <taxon>Thermodesulfatator</taxon>
    </lineage>
</organism>
<dbReference type="EMBL" id="LSFI01000002">
    <property type="protein sequence ID" value="OAG28621.1"/>
    <property type="molecule type" value="Genomic_DNA"/>
</dbReference>
<dbReference type="SUPFAM" id="SSF48452">
    <property type="entry name" value="TPR-like"/>
    <property type="match status" value="1"/>
</dbReference>
<gene>
    <name evidence="3" type="ORF">TH606_00540</name>
</gene>
<keyword evidence="2" id="KW-1133">Transmembrane helix</keyword>
<sequence length="283" mass="33260">MSKLFESIKKLEEKKTEFSIKGNYSIKKEKRIKRNKFYIYIILSSFLIGCLTLVAFFIFKAKFYQGTEIKNIKTAFPKTAKNSIDNNQKPQKLTKKEKKNHTLIQTKRETKTNIQKENKKENKMISEPKKSKLNHYTTKKNKKHITRKENNKIEKISISELSTKKHILNRYIMFAEEARKNKNYEIAIFYYQKALSETNEKTKKAEILNNLGAIYLLENKINLAQTALEKAIKFSASPEIVYNLTIIYLKQQKIDKACSIIKRNKNKALPELISIQKKFCSKN</sequence>
<dbReference type="AlphaFoldDB" id="A0A177EAS5"/>
<dbReference type="SMART" id="SM00028">
    <property type="entry name" value="TPR"/>
    <property type="match status" value="2"/>
</dbReference>
<reference evidence="3 4" key="1">
    <citation type="submission" date="2016-02" db="EMBL/GenBank/DDBJ databases">
        <title>Draft genome sequence of Thermodesulfatator sp. S606.</title>
        <authorList>
            <person name="Lai Q."/>
            <person name="Cao J."/>
            <person name="Dupont S."/>
            <person name="Shao Z."/>
            <person name="Jebbar M."/>
            <person name="Alain K."/>
        </authorList>
    </citation>
    <scope>NUCLEOTIDE SEQUENCE [LARGE SCALE GENOMIC DNA]</scope>
    <source>
        <strain evidence="3 4">S606</strain>
    </source>
</reference>
<keyword evidence="2" id="KW-0812">Transmembrane</keyword>
<dbReference type="Pfam" id="PF13181">
    <property type="entry name" value="TPR_8"/>
    <property type="match status" value="2"/>
</dbReference>
<name>A0A177EAS5_9BACT</name>
<comment type="caution">
    <text evidence="3">The sequence shown here is derived from an EMBL/GenBank/DDBJ whole genome shotgun (WGS) entry which is preliminary data.</text>
</comment>